<dbReference type="InterPro" id="IPR003661">
    <property type="entry name" value="HisK_dim/P_dom"/>
</dbReference>
<keyword evidence="6" id="KW-0547">Nucleotide-binding</keyword>
<dbReference type="Pfam" id="PF00672">
    <property type="entry name" value="HAMP"/>
    <property type="match status" value="1"/>
</dbReference>
<dbReference type="EMBL" id="CP036150">
    <property type="protein sequence ID" value="QEN09201.1"/>
    <property type="molecule type" value="Genomic_DNA"/>
</dbReference>
<dbReference type="PANTHER" id="PTHR43065:SF10">
    <property type="entry name" value="PEROXIDE STRESS-ACTIVATED HISTIDINE KINASE MAK3"/>
    <property type="match status" value="1"/>
</dbReference>
<dbReference type="InterPro" id="IPR003594">
    <property type="entry name" value="HATPase_dom"/>
</dbReference>
<dbReference type="RefSeq" id="WP_149487275.1">
    <property type="nucleotide sequence ID" value="NZ_CP036150.1"/>
</dbReference>
<dbReference type="InterPro" id="IPR036097">
    <property type="entry name" value="HisK_dim/P_sf"/>
</dbReference>
<evidence type="ECO:0000256" key="8">
    <source>
        <dbReference type="ARBA" id="ARBA00022840"/>
    </source>
</evidence>
<dbReference type="Pfam" id="PF00512">
    <property type="entry name" value="HisKA"/>
    <property type="match status" value="1"/>
</dbReference>
<dbReference type="Proteomes" id="UP000324209">
    <property type="component" value="Chromosome"/>
</dbReference>
<dbReference type="GO" id="GO:0016020">
    <property type="term" value="C:membrane"/>
    <property type="evidence" value="ECO:0007669"/>
    <property type="project" value="UniProtKB-SubCell"/>
</dbReference>
<evidence type="ECO:0000313" key="14">
    <source>
        <dbReference type="Proteomes" id="UP000324209"/>
    </source>
</evidence>
<dbReference type="EC" id="2.7.13.3" evidence="3"/>
<keyword evidence="10" id="KW-0472">Membrane</keyword>
<feature type="domain" description="HAMP" evidence="12">
    <location>
        <begin position="302"/>
        <end position="354"/>
    </location>
</feature>
<dbReference type="InterPro" id="IPR004358">
    <property type="entry name" value="Sig_transdc_His_kin-like_C"/>
</dbReference>
<dbReference type="PROSITE" id="PS50885">
    <property type="entry name" value="HAMP"/>
    <property type="match status" value="1"/>
</dbReference>
<dbReference type="SMART" id="SM00388">
    <property type="entry name" value="HisKA"/>
    <property type="match status" value="1"/>
</dbReference>
<comment type="catalytic activity">
    <reaction evidence="1">
        <text>ATP + protein L-histidine = ADP + protein N-phospho-L-histidine.</text>
        <dbReference type="EC" id="2.7.13.3"/>
    </reaction>
</comment>
<evidence type="ECO:0000256" key="9">
    <source>
        <dbReference type="ARBA" id="ARBA00023012"/>
    </source>
</evidence>
<dbReference type="CDD" id="cd00075">
    <property type="entry name" value="HATPase"/>
    <property type="match status" value="1"/>
</dbReference>
<dbReference type="SMART" id="SM00304">
    <property type="entry name" value="HAMP"/>
    <property type="match status" value="1"/>
</dbReference>
<evidence type="ECO:0000313" key="13">
    <source>
        <dbReference type="EMBL" id="QEN09201.1"/>
    </source>
</evidence>
<dbReference type="SUPFAM" id="SSF47384">
    <property type="entry name" value="Homodimeric domain of signal transducing histidine kinase"/>
    <property type="match status" value="1"/>
</dbReference>
<keyword evidence="5" id="KW-0808">Transferase</keyword>
<feature type="transmembrane region" description="Helical" evidence="10">
    <location>
        <begin position="85"/>
        <end position="107"/>
    </location>
</feature>
<dbReference type="SMART" id="SM00387">
    <property type="entry name" value="HATPase_c"/>
    <property type="match status" value="1"/>
</dbReference>
<dbReference type="Gene3D" id="1.10.287.130">
    <property type="match status" value="1"/>
</dbReference>
<dbReference type="PRINTS" id="PR00344">
    <property type="entry name" value="BCTRLSENSOR"/>
</dbReference>
<dbReference type="KEGG" id="ock:EXM22_14885"/>
<accession>A0A5C1QNF3</accession>
<name>A0A5C1QNF3_9SPIO</name>
<keyword evidence="10" id="KW-0812">Transmembrane</keyword>
<dbReference type="SUPFAM" id="SSF158472">
    <property type="entry name" value="HAMP domain-like"/>
    <property type="match status" value="1"/>
</dbReference>
<keyword evidence="14" id="KW-1185">Reference proteome</keyword>
<evidence type="ECO:0000256" key="6">
    <source>
        <dbReference type="ARBA" id="ARBA00022741"/>
    </source>
</evidence>
<dbReference type="AlphaFoldDB" id="A0A5C1QNF3"/>
<keyword evidence="4" id="KW-0597">Phosphoprotein</keyword>
<keyword evidence="10" id="KW-1133">Transmembrane helix</keyword>
<dbReference type="OrthoDB" id="1931120at2"/>
<feature type="transmembrane region" description="Helical" evidence="10">
    <location>
        <begin position="12"/>
        <end position="36"/>
    </location>
</feature>
<protein>
    <recommendedName>
        <fullName evidence="3">histidine kinase</fullName>
        <ecNumber evidence="3">2.7.13.3</ecNumber>
    </recommendedName>
</protein>
<keyword evidence="9" id="KW-0902">Two-component regulatory system</keyword>
<feature type="domain" description="Histidine kinase" evidence="11">
    <location>
        <begin position="371"/>
        <end position="584"/>
    </location>
</feature>
<keyword evidence="7" id="KW-0418">Kinase</keyword>
<feature type="transmembrane region" description="Helical" evidence="10">
    <location>
        <begin position="48"/>
        <end position="73"/>
    </location>
</feature>
<evidence type="ECO:0000256" key="4">
    <source>
        <dbReference type="ARBA" id="ARBA00022553"/>
    </source>
</evidence>
<evidence type="ECO:0000256" key="10">
    <source>
        <dbReference type="SAM" id="Phobius"/>
    </source>
</evidence>
<sequence>MKFPALREFLQNSVMTVVLLYLLVIVLILVFSSSILGGMDQNTIGEDGISLILLLAIPLILIFSLGYSFIYVWRKVRTKHSTYRFRLRLVLLIFLIIFLVSLPQTVLSLRFVEMVFNRWFGPDVGIALDSGLEIALEYYSDLNRELVDIGNSPYFSLSVSRVSQSPERVWKELKSQFPLIEGVQLLSPDDLFVFGDPRLTYSRDDLELISPGLIPKRTVPDFSILGYMKEMQVSGIPYRVVLYRTIPREFDEHARNLTQVIEKFKQFEEYDQLFRIGLFLFYAIFLVPMLFLGFVVALVISQRMIKPFLGLEDATRRVAQGDYSYRLLSREKDDFSFLSDSFNSMVKELEVSRRETLQTEKVSAWQDIAQRLAHEIRNPLTPIRLYAQRVLARLDDDEIPQEVIRKGMNRILVEVDNLNSLLTEFREFARQKPPAMEDLNLRKFLYSIVEVLEESNPGVVFHMDDLQENLYIHADQGQIRQVFQNLISNALQAIDGDGVIILRADLVKKGYSVYCRIQVSDSGPGIPDEMQDKVFNPYFTTREDGTGLGLSIVERIIHDHKGRIWVESVPGEGTTFYLDLPYEELYGKDTDHR</sequence>
<comment type="subcellular location">
    <subcellularLocation>
        <location evidence="2">Membrane</location>
    </subcellularLocation>
</comment>
<dbReference type="Gene3D" id="6.10.340.10">
    <property type="match status" value="1"/>
</dbReference>
<dbReference type="CDD" id="cd00082">
    <property type="entry name" value="HisKA"/>
    <property type="match status" value="1"/>
</dbReference>
<evidence type="ECO:0000256" key="2">
    <source>
        <dbReference type="ARBA" id="ARBA00004370"/>
    </source>
</evidence>
<dbReference type="InterPro" id="IPR036890">
    <property type="entry name" value="HATPase_C_sf"/>
</dbReference>
<evidence type="ECO:0000256" key="1">
    <source>
        <dbReference type="ARBA" id="ARBA00000085"/>
    </source>
</evidence>
<organism evidence="13 14">
    <name type="scientific">Oceanispirochaeta crateris</name>
    <dbReference type="NCBI Taxonomy" id="2518645"/>
    <lineage>
        <taxon>Bacteria</taxon>
        <taxon>Pseudomonadati</taxon>
        <taxon>Spirochaetota</taxon>
        <taxon>Spirochaetia</taxon>
        <taxon>Spirochaetales</taxon>
        <taxon>Spirochaetaceae</taxon>
        <taxon>Oceanispirochaeta</taxon>
    </lineage>
</organism>
<dbReference type="SUPFAM" id="SSF55874">
    <property type="entry name" value="ATPase domain of HSP90 chaperone/DNA topoisomerase II/histidine kinase"/>
    <property type="match status" value="1"/>
</dbReference>
<proteinExistence type="predicted"/>
<dbReference type="Pfam" id="PF02518">
    <property type="entry name" value="HATPase_c"/>
    <property type="match status" value="1"/>
</dbReference>
<dbReference type="GO" id="GO:0000155">
    <property type="term" value="F:phosphorelay sensor kinase activity"/>
    <property type="evidence" value="ECO:0007669"/>
    <property type="project" value="InterPro"/>
</dbReference>
<evidence type="ECO:0000259" key="12">
    <source>
        <dbReference type="PROSITE" id="PS50885"/>
    </source>
</evidence>
<dbReference type="PANTHER" id="PTHR43065">
    <property type="entry name" value="SENSOR HISTIDINE KINASE"/>
    <property type="match status" value="1"/>
</dbReference>
<evidence type="ECO:0000256" key="7">
    <source>
        <dbReference type="ARBA" id="ARBA00022777"/>
    </source>
</evidence>
<dbReference type="InterPro" id="IPR005467">
    <property type="entry name" value="His_kinase_dom"/>
</dbReference>
<dbReference type="InterPro" id="IPR003660">
    <property type="entry name" value="HAMP_dom"/>
</dbReference>
<evidence type="ECO:0000259" key="11">
    <source>
        <dbReference type="PROSITE" id="PS50109"/>
    </source>
</evidence>
<dbReference type="Gene3D" id="3.30.565.10">
    <property type="entry name" value="Histidine kinase-like ATPase, C-terminal domain"/>
    <property type="match status" value="1"/>
</dbReference>
<evidence type="ECO:0000256" key="5">
    <source>
        <dbReference type="ARBA" id="ARBA00022679"/>
    </source>
</evidence>
<dbReference type="GO" id="GO:0005524">
    <property type="term" value="F:ATP binding"/>
    <property type="evidence" value="ECO:0007669"/>
    <property type="project" value="UniProtKB-KW"/>
</dbReference>
<evidence type="ECO:0000256" key="3">
    <source>
        <dbReference type="ARBA" id="ARBA00012438"/>
    </source>
</evidence>
<keyword evidence="8" id="KW-0067">ATP-binding</keyword>
<reference evidence="13 14" key="1">
    <citation type="submission" date="2019-02" db="EMBL/GenBank/DDBJ databases">
        <title>Complete Genome Sequence and Methylome Analysis of free living Spirochaetas.</title>
        <authorList>
            <person name="Fomenkov A."/>
            <person name="Dubinina G."/>
            <person name="Leshcheva N."/>
            <person name="Mikheeva N."/>
            <person name="Grabovich M."/>
            <person name="Vincze T."/>
            <person name="Roberts R.J."/>
        </authorList>
    </citation>
    <scope>NUCLEOTIDE SEQUENCE [LARGE SCALE GENOMIC DNA]</scope>
    <source>
        <strain evidence="13 14">K2</strain>
    </source>
</reference>
<dbReference type="PROSITE" id="PS50109">
    <property type="entry name" value="HIS_KIN"/>
    <property type="match status" value="1"/>
</dbReference>
<dbReference type="CDD" id="cd06225">
    <property type="entry name" value="HAMP"/>
    <property type="match status" value="1"/>
</dbReference>
<feature type="transmembrane region" description="Helical" evidence="10">
    <location>
        <begin position="279"/>
        <end position="300"/>
    </location>
</feature>
<gene>
    <name evidence="13" type="ORF">EXM22_14885</name>
</gene>